<organism evidence="5 6">
    <name type="scientific">Nonomuraea diastatica</name>
    <dbReference type="NCBI Taxonomy" id="1848329"/>
    <lineage>
        <taxon>Bacteria</taxon>
        <taxon>Bacillati</taxon>
        <taxon>Actinomycetota</taxon>
        <taxon>Actinomycetes</taxon>
        <taxon>Streptosporangiales</taxon>
        <taxon>Streptosporangiaceae</taxon>
        <taxon>Nonomuraea</taxon>
    </lineage>
</organism>
<dbReference type="GO" id="GO:0046872">
    <property type="term" value="F:metal ion binding"/>
    <property type="evidence" value="ECO:0007669"/>
    <property type="project" value="UniProtKB-KW"/>
</dbReference>
<evidence type="ECO:0000256" key="2">
    <source>
        <dbReference type="ARBA" id="ARBA00022723"/>
    </source>
</evidence>
<protein>
    <recommendedName>
        <fullName evidence="7">Radical SAM protein</fullName>
    </recommendedName>
</protein>
<dbReference type="Gene3D" id="3.20.20.70">
    <property type="entry name" value="Aldolase class I"/>
    <property type="match status" value="1"/>
</dbReference>
<evidence type="ECO:0000256" key="3">
    <source>
        <dbReference type="ARBA" id="ARBA00023004"/>
    </source>
</evidence>
<dbReference type="InterPro" id="IPR007197">
    <property type="entry name" value="rSAM"/>
</dbReference>
<dbReference type="OrthoDB" id="3504525at2"/>
<evidence type="ECO:0000313" key="6">
    <source>
        <dbReference type="Proteomes" id="UP000294543"/>
    </source>
</evidence>
<evidence type="ECO:0000313" key="5">
    <source>
        <dbReference type="EMBL" id="TDD14804.1"/>
    </source>
</evidence>
<keyword evidence="2" id="KW-0479">Metal-binding</keyword>
<dbReference type="InterPro" id="IPR058240">
    <property type="entry name" value="rSAM_sf"/>
</dbReference>
<dbReference type="CDD" id="cd01335">
    <property type="entry name" value="Radical_SAM"/>
    <property type="match status" value="1"/>
</dbReference>
<dbReference type="RefSeq" id="WP_132515529.1">
    <property type="nucleotide sequence ID" value="NZ_SMKP01000139.1"/>
</dbReference>
<reference evidence="5 6" key="1">
    <citation type="submission" date="2019-03" db="EMBL/GenBank/DDBJ databases">
        <title>Draft genome sequences of novel Actinobacteria.</title>
        <authorList>
            <person name="Sahin N."/>
            <person name="Ay H."/>
            <person name="Saygin H."/>
        </authorList>
    </citation>
    <scope>NUCLEOTIDE SEQUENCE [LARGE SCALE GENOMIC DNA]</scope>
    <source>
        <strain evidence="5 6">KC712</strain>
    </source>
</reference>
<keyword evidence="1" id="KW-0949">S-adenosyl-L-methionine</keyword>
<evidence type="ECO:0000256" key="1">
    <source>
        <dbReference type="ARBA" id="ARBA00022691"/>
    </source>
</evidence>
<keyword evidence="3" id="KW-0408">Iron</keyword>
<dbReference type="AlphaFoldDB" id="A0A4R4WF56"/>
<dbReference type="SFLD" id="SFLDS00029">
    <property type="entry name" value="Radical_SAM"/>
    <property type="match status" value="1"/>
</dbReference>
<comment type="caution">
    <text evidence="5">The sequence shown here is derived from an EMBL/GenBank/DDBJ whole genome shotgun (WGS) entry which is preliminary data.</text>
</comment>
<sequence length="329" mass="36249">MRRLTYADIDEARHTRGKTALLFLTDRCPVGCAHCSVDSRPDSPKIKDFHLFEQVVAGICASAYELIGITGGEAFIERRGLGLATQRLREAGKDLSIVTSGVWATTADPPRWIKEVIRRCGCLILSTDIFHSAALPDQRFIQAARTIANQDVWIVAQVIDDEQAGNLATGLLERALGKDWTDHAEIHRVPLLPYGRAADLYHPIRTTKGREHGACYLARSPVIRYDGRASACCNEVVIMGRGPSGLRRQCADADDVVAVFDEFDRHGLIRAVGDVGPGVLTMDPRLADLAERRFTSICELCWEMVDRLGGRADDPLLHSIARLRAGAVR</sequence>
<dbReference type="InterPro" id="IPR013785">
    <property type="entry name" value="Aldolase_TIM"/>
</dbReference>
<proteinExistence type="predicted"/>
<gene>
    <name evidence="5" type="ORF">E1294_36450</name>
</gene>
<dbReference type="GO" id="GO:0003824">
    <property type="term" value="F:catalytic activity"/>
    <property type="evidence" value="ECO:0007669"/>
    <property type="project" value="InterPro"/>
</dbReference>
<keyword evidence="6" id="KW-1185">Reference proteome</keyword>
<name>A0A4R4WF56_9ACTN</name>
<keyword evidence="4" id="KW-0411">Iron-sulfur</keyword>
<accession>A0A4R4WF56</accession>
<evidence type="ECO:0000256" key="4">
    <source>
        <dbReference type="ARBA" id="ARBA00023014"/>
    </source>
</evidence>
<dbReference type="SUPFAM" id="SSF102114">
    <property type="entry name" value="Radical SAM enzymes"/>
    <property type="match status" value="1"/>
</dbReference>
<dbReference type="EMBL" id="SMKP01000139">
    <property type="protein sequence ID" value="TDD14804.1"/>
    <property type="molecule type" value="Genomic_DNA"/>
</dbReference>
<evidence type="ECO:0008006" key="7">
    <source>
        <dbReference type="Google" id="ProtNLM"/>
    </source>
</evidence>
<dbReference type="Proteomes" id="UP000294543">
    <property type="component" value="Unassembled WGS sequence"/>
</dbReference>
<dbReference type="GO" id="GO:0051536">
    <property type="term" value="F:iron-sulfur cluster binding"/>
    <property type="evidence" value="ECO:0007669"/>
    <property type="project" value="UniProtKB-KW"/>
</dbReference>